<dbReference type="Pfam" id="PF21599">
    <property type="entry name" value="ZSWIM3_N"/>
    <property type="match status" value="1"/>
</dbReference>
<gene>
    <name evidence="4" type="ORF">GSLYS_00018521001</name>
</gene>
<evidence type="ECO:0000256" key="2">
    <source>
        <dbReference type="SAM" id="MobiDB-lite"/>
    </source>
</evidence>
<accession>A0AAV2IDQ0</accession>
<dbReference type="PANTHER" id="PTHR47086:SF4">
    <property type="entry name" value="BTB DOMAIN-CONTAINING PROTEIN"/>
    <property type="match status" value="1"/>
</dbReference>
<keyword evidence="1" id="KW-0175">Coiled coil</keyword>
<name>A0AAV2IDQ0_LYMST</name>
<dbReference type="AlphaFoldDB" id="A0AAV2IDQ0"/>
<sequence length="307" mass="34893">MPEIVLGEKFPSFESLKDAIDRYQRANNVQLIVKDSKLLGRIAKTMPKLMDVVNKEIIYYRLSYACEYHGEYRSKGKVKPNHVSKRRGCPMRILLRLAEDLHNLVVYELFDQHNHDLEPREETKTPKQQMFRMSRVNSTRYMLTKMEEGEGGQMVDTETSIGNQIFDEEDDGQGNDDGGGNSTGASTFPLPRLIGNGTKRLLTASEMKSSDAYQELKRRKLLLENRKLELEARKLELENKKLELELKLLEKRQEDGDQNVGGNTYYVSHVIDDKDGITDGGGAFSSSAAEVIKSLTGRGQPFQIITQ</sequence>
<evidence type="ECO:0000256" key="1">
    <source>
        <dbReference type="SAM" id="Coils"/>
    </source>
</evidence>
<evidence type="ECO:0000259" key="3">
    <source>
        <dbReference type="Pfam" id="PF21599"/>
    </source>
</evidence>
<dbReference type="InterPro" id="IPR040854">
    <property type="entry name" value="ZSWIM9"/>
</dbReference>
<dbReference type="Proteomes" id="UP001497497">
    <property type="component" value="Unassembled WGS sequence"/>
</dbReference>
<feature type="region of interest" description="Disordered" evidence="2">
    <location>
        <begin position="165"/>
        <end position="190"/>
    </location>
</feature>
<evidence type="ECO:0000313" key="5">
    <source>
        <dbReference type="Proteomes" id="UP001497497"/>
    </source>
</evidence>
<organism evidence="4 5">
    <name type="scientific">Lymnaea stagnalis</name>
    <name type="common">Great pond snail</name>
    <name type="synonym">Helix stagnalis</name>
    <dbReference type="NCBI Taxonomy" id="6523"/>
    <lineage>
        <taxon>Eukaryota</taxon>
        <taxon>Metazoa</taxon>
        <taxon>Spiralia</taxon>
        <taxon>Lophotrochozoa</taxon>
        <taxon>Mollusca</taxon>
        <taxon>Gastropoda</taxon>
        <taxon>Heterobranchia</taxon>
        <taxon>Euthyneura</taxon>
        <taxon>Panpulmonata</taxon>
        <taxon>Hygrophila</taxon>
        <taxon>Lymnaeoidea</taxon>
        <taxon>Lymnaeidae</taxon>
        <taxon>Lymnaea</taxon>
    </lineage>
</organism>
<dbReference type="InterPro" id="IPR048325">
    <property type="entry name" value="ZSWIM3_N"/>
</dbReference>
<dbReference type="PANTHER" id="PTHR47086">
    <property type="entry name" value="BTB DOMAIN-CONTAINING PROTEIN"/>
    <property type="match status" value="1"/>
</dbReference>
<keyword evidence="5" id="KW-1185">Reference proteome</keyword>
<evidence type="ECO:0000313" key="4">
    <source>
        <dbReference type="EMBL" id="CAL1545038.1"/>
    </source>
</evidence>
<protein>
    <recommendedName>
        <fullName evidence="3">ZSWIM3 N-terminal domain-containing protein</fullName>
    </recommendedName>
</protein>
<proteinExistence type="predicted"/>
<comment type="caution">
    <text evidence="4">The sequence shown here is derived from an EMBL/GenBank/DDBJ whole genome shotgun (WGS) entry which is preliminary data.</text>
</comment>
<reference evidence="4 5" key="1">
    <citation type="submission" date="2024-04" db="EMBL/GenBank/DDBJ databases">
        <authorList>
            <consortium name="Genoscope - CEA"/>
            <person name="William W."/>
        </authorList>
    </citation>
    <scope>NUCLEOTIDE SEQUENCE [LARGE SCALE GENOMIC DNA]</scope>
</reference>
<dbReference type="EMBL" id="CAXITT010000669">
    <property type="protein sequence ID" value="CAL1545038.1"/>
    <property type="molecule type" value="Genomic_DNA"/>
</dbReference>
<feature type="domain" description="ZSWIM3 N-terminal" evidence="3">
    <location>
        <begin position="6"/>
        <end position="115"/>
    </location>
</feature>
<feature type="coiled-coil region" evidence="1">
    <location>
        <begin position="213"/>
        <end position="259"/>
    </location>
</feature>